<reference evidence="11 12" key="2">
    <citation type="submission" date="2015-05" db="EMBL/GenBank/DDBJ databases">
        <authorList>
            <person name="Morales-Cruz A."/>
            <person name="Amrine K.C."/>
            <person name="Cantu D."/>
        </authorList>
    </citation>
    <scope>NUCLEOTIDE SEQUENCE [LARGE SCALE GENOMIC DNA]</scope>
    <source>
        <strain evidence="11">DA912</strain>
    </source>
</reference>
<keyword evidence="5" id="KW-0843">Virulence</keyword>
<proteinExistence type="inferred from homology"/>
<name>A0A0G2FRF6_9PEZI</name>
<keyword evidence="3 10" id="KW-1133">Transmembrane helix</keyword>
<evidence type="ECO:0000313" key="12">
    <source>
        <dbReference type="Proteomes" id="UP000034680"/>
    </source>
</evidence>
<dbReference type="PANTHER" id="PTHR33365">
    <property type="entry name" value="YALI0B05434P"/>
    <property type="match status" value="1"/>
</dbReference>
<gene>
    <name evidence="11" type="ORF">UCDDA912_g03237</name>
</gene>
<evidence type="ECO:0000256" key="3">
    <source>
        <dbReference type="ARBA" id="ARBA00022989"/>
    </source>
</evidence>
<organism evidence="11 12">
    <name type="scientific">Diaporthe ampelina</name>
    <dbReference type="NCBI Taxonomy" id="1214573"/>
    <lineage>
        <taxon>Eukaryota</taxon>
        <taxon>Fungi</taxon>
        <taxon>Dikarya</taxon>
        <taxon>Ascomycota</taxon>
        <taxon>Pezizomycotina</taxon>
        <taxon>Sordariomycetes</taxon>
        <taxon>Sordariomycetidae</taxon>
        <taxon>Diaporthales</taxon>
        <taxon>Diaporthaceae</taxon>
        <taxon>Diaporthe</taxon>
    </lineage>
</organism>
<dbReference type="GO" id="GO:0016020">
    <property type="term" value="C:membrane"/>
    <property type="evidence" value="ECO:0007669"/>
    <property type="project" value="UniProtKB-SubCell"/>
</dbReference>
<keyword evidence="6 10" id="KW-0472">Membrane</keyword>
<keyword evidence="7" id="KW-0325">Glycoprotein</keyword>
<comment type="similarity">
    <text evidence="8">Belongs to the ustYa family.</text>
</comment>
<evidence type="ECO:0000256" key="10">
    <source>
        <dbReference type="SAM" id="Phobius"/>
    </source>
</evidence>
<dbReference type="Pfam" id="PF11807">
    <property type="entry name" value="UstYa"/>
    <property type="match status" value="1"/>
</dbReference>
<evidence type="ECO:0000256" key="2">
    <source>
        <dbReference type="ARBA" id="ARBA00022692"/>
    </source>
</evidence>
<dbReference type="EMBL" id="LCUC01000108">
    <property type="protein sequence ID" value="KKY36767.1"/>
    <property type="molecule type" value="Genomic_DNA"/>
</dbReference>
<evidence type="ECO:0000256" key="6">
    <source>
        <dbReference type="ARBA" id="ARBA00023136"/>
    </source>
</evidence>
<feature type="transmembrane region" description="Helical" evidence="10">
    <location>
        <begin position="41"/>
        <end position="59"/>
    </location>
</feature>
<dbReference type="OrthoDB" id="3687641at2759"/>
<dbReference type="GO" id="GO:0043386">
    <property type="term" value="P:mycotoxin biosynthetic process"/>
    <property type="evidence" value="ECO:0007669"/>
    <property type="project" value="InterPro"/>
</dbReference>
<evidence type="ECO:0000256" key="5">
    <source>
        <dbReference type="ARBA" id="ARBA00023026"/>
    </source>
</evidence>
<feature type="region of interest" description="Disordered" evidence="9">
    <location>
        <begin position="1"/>
        <end position="28"/>
    </location>
</feature>
<dbReference type="AlphaFoldDB" id="A0A0G2FRF6"/>
<dbReference type="Proteomes" id="UP000034680">
    <property type="component" value="Unassembled WGS sequence"/>
</dbReference>
<dbReference type="InterPro" id="IPR021765">
    <property type="entry name" value="UstYa-like"/>
</dbReference>
<evidence type="ECO:0000256" key="4">
    <source>
        <dbReference type="ARBA" id="ARBA00023002"/>
    </source>
</evidence>
<keyword evidence="12" id="KW-1185">Reference proteome</keyword>
<protein>
    <submittedName>
        <fullName evidence="11">Putative tat pathway signal sequence</fullName>
    </submittedName>
</protein>
<sequence>MKSTDKSGVLYEPLLADDEKDADRDLPQMPRVAPAKKRRQLLQRGAFAILFIAYSVALLKVPDLWRTPCLDPFVTYTPAKEAIKGYHRHEFDGSLGMQTKYTGEPRPETEEAWAHIFKHYNLRFTAEEMQKLNRTDNPIELQNGGGFFGQISAYHHLHCLSMLRQVLWHDFYNISIPNLRAHADHCINDIRQSLMCHADLSVVTFYWHPEMRKPMPNFHIDQTCVNWDALDAWAAKRSFSIFDQKTLVHPTLGKQGHP</sequence>
<accession>A0A0G2FRF6</accession>
<evidence type="ECO:0000256" key="8">
    <source>
        <dbReference type="ARBA" id="ARBA00035112"/>
    </source>
</evidence>
<keyword evidence="2 10" id="KW-0812">Transmembrane</keyword>
<dbReference type="GO" id="GO:0016491">
    <property type="term" value="F:oxidoreductase activity"/>
    <property type="evidence" value="ECO:0007669"/>
    <property type="project" value="UniProtKB-KW"/>
</dbReference>
<evidence type="ECO:0000256" key="7">
    <source>
        <dbReference type="ARBA" id="ARBA00023180"/>
    </source>
</evidence>
<comment type="subcellular location">
    <subcellularLocation>
        <location evidence="1">Membrane</location>
        <topology evidence="1">Single-pass membrane protein</topology>
    </subcellularLocation>
</comment>
<keyword evidence="4" id="KW-0560">Oxidoreductase</keyword>
<reference evidence="11 12" key="1">
    <citation type="submission" date="2015-05" db="EMBL/GenBank/DDBJ databases">
        <title>Distinctive expansion of gene families associated with plant cell wall degradation and secondary metabolism in the genomes of grapevine trunk pathogens.</title>
        <authorList>
            <person name="Lawrence D.P."/>
            <person name="Travadon R."/>
            <person name="Rolshausen P.E."/>
            <person name="Baumgartner K."/>
        </authorList>
    </citation>
    <scope>NUCLEOTIDE SEQUENCE [LARGE SCALE GENOMIC DNA]</scope>
    <source>
        <strain evidence="11">DA912</strain>
    </source>
</reference>
<evidence type="ECO:0000256" key="9">
    <source>
        <dbReference type="SAM" id="MobiDB-lite"/>
    </source>
</evidence>
<evidence type="ECO:0000256" key="1">
    <source>
        <dbReference type="ARBA" id="ARBA00004167"/>
    </source>
</evidence>
<dbReference type="PANTHER" id="PTHR33365:SF7">
    <property type="entry name" value="TAT PATHWAY SIGNAL SEQUENCE"/>
    <property type="match status" value="1"/>
</dbReference>
<evidence type="ECO:0000313" key="11">
    <source>
        <dbReference type="EMBL" id="KKY36767.1"/>
    </source>
</evidence>
<comment type="caution">
    <text evidence="11">The sequence shown here is derived from an EMBL/GenBank/DDBJ whole genome shotgun (WGS) entry which is preliminary data.</text>
</comment>